<evidence type="ECO:0000256" key="9">
    <source>
        <dbReference type="ARBA" id="ARBA00023004"/>
    </source>
</evidence>
<evidence type="ECO:0000256" key="8">
    <source>
        <dbReference type="ARBA" id="ARBA00023002"/>
    </source>
</evidence>
<keyword evidence="10" id="KW-0503">Monooxygenase</keyword>
<evidence type="ECO:0000256" key="4">
    <source>
        <dbReference type="ARBA" id="ARBA00022519"/>
    </source>
</evidence>
<keyword evidence="5 12" id="KW-0812">Transmembrane</keyword>
<dbReference type="EMBL" id="JAJEWP010000008">
    <property type="protein sequence ID" value="MCC2618198.1"/>
    <property type="molecule type" value="Genomic_DNA"/>
</dbReference>
<feature type="transmembrane region" description="Helical" evidence="12">
    <location>
        <begin position="61"/>
        <end position="83"/>
    </location>
</feature>
<comment type="similarity">
    <text evidence="2">Belongs to the fatty acid desaturase type 1 family. AlkB subfamily.</text>
</comment>
<dbReference type="PANTHER" id="PTHR38674">
    <property type="entry name" value="ALKANE 1-MONOOXYGENASE 1"/>
    <property type="match status" value="1"/>
</dbReference>
<gene>
    <name evidence="14" type="ORF">LJ739_18220</name>
</gene>
<keyword evidence="3" id="KW-1003">Cell membrane</keyword>
<keyword evidence="7 12" id="KW-1133">Transmembrane helix</keyword>
<evidence type="ECO:0000259" key="13">
    <source>
        <dbReference type="Pfam" id="PF00487"/>
    </source>
</evidence>
<feature type="domain" description="Fatty acid desaturase" evidence="13">
    <location>
        <begin position="114"/>
        <end position="322"/>
    </location>
</feature>
<evidence type="ECO:0000256" key="1">
    <source>
        <dbReference type="ARBA" id="ARBA00004429"/>
    </source>
</evidence>
<keyword evidence="9" id="KW-0408">Iron</keyword>
<reference evidence="14 15" key="1">
    <citation type="submission" date="2021-10" db="EMBL/GenBank/DDBJ databases">
        <title>Draft genome of Aestuariibacter halophilus JC2043.</title>
        <authorList>
            <person name="Emsley S.A."/>
            <person name="Pfannmuller K.M."/>
            <person name="Ushijima B."/>
            <person name="Saw J.H."/>
            <person name="Videau P."/>
        </authorList>
    </citation>
    <scope>NUCLEOTIDE SEQUENCE [LARGE SCALE GENOMIC DNA]</scope>
    <source>
        <strain evidence="14 15">JC2043</strain>
    </source>
</reference>
<keyword evidence="4" id="KW-0997">Cell inner membrane</keyword>
<name>A0ABS8GCT8_9ALTE</name>
<comment type="caution">
    <text evidence="14">The sequence shown here is derived from an EMBL/GenBank/DDBJ whole genome shotgun (WGS) entry which is preliminary data.</text>
</comment>
<keyword evidence="11 12" id="KW-0472">Membrane</keyword>
<feature type="transmembrane region" description="Helical" evidence="12">
    <location>
        <begin position="327"/>
        <end position="347"/>
    </location>
</feature>
<organism evidence="14 15">
    <name type="scientific">Fluctibacter halophilus</name>
    <dbReference type="NCBI Taxonomy" id="226011"/>
    <lineage>
        <taxon>Bacteria</taxon>
        <taxon>Pseudomonadati</taxon>
        <taxon>Pseudomonadota</taxon>
        <taxon>Gammaproteobacteria</taxon>
        <taxon>Alteromonadales</taxon>
        <taxon>Alteromonadaceae</taxon>
        <taxon>Fluctibacter</taxon>
    </lineage>
</organism>
<proteinExistence type="inferred from homology"/>
<dbReference type="PANTHER" id="PTHR38674:SF1">
    <property type="entry name" value="ALKANE 1-MONOOXYGENASE 1"/>
    <property type="match status" value="1"/>
</dbReference>
<evidence type="ECO:0000256" key="7">
    <source>
        <dbReference type="ARBA" id="ARBA00022989"/>
    </source>
</evidence>
<dbReference type="RefSeq" id="WP_229162881.1">
    <property type="nucleotide sequence ID" value="NZ_JAJEWP010000008.1"/>
</dbReference>
<keyword evidence="6" id="KW-0479">Metal-binding</keyword>
<evidence type="ECO:0000256" key="12">
    <source>
        <dbReference type="SAM" id="Phobius"/>
    </source>
</evidence>
<feature type="transmembrane region" description="Helical" evidence="12">
    <location>
        <begin position="7"/>
        <end position="25"/>
    </location>
</feature>
<evidence type="ECO:0000256" key="6">
    <source>
        <dbReference type="ARBA" id="ARBA00022723"/>
    </source>
</evidence>
<evidence type="ECO:0000256" key="11">
    <source>
        <dbReference type="ARBA" id="ARBA00023136"/>
    </source>
</evidence>
<dbReference type="InterPro" id="IPR033885">
    <property type="entry name" value="AlkB/XylM"/>
</dbReference>
<accession>A0ABS8GCT8</accession>
<dbReference type="InterPro" id="IPR005804">
    <property type="entry name" value="FA_desaturase_dom"/>
</dbReference>
<feature type="transmembrane region" description="Helical" evidence="12">
    <location>
        <begin position="231"/>
        <end position="256"/>
    </location>
</feature>
<dbReference type="CDD" id="cd03512">
    <property type="entry name" value="Alkane-hydroxylase"/>
    <property type="match status" value="1"/>
</dbReference>
<sequence>MNIFHYAKFLLIHLVGLTALLAILAGGHWMVLGLVTVMAFYIGGDAICGDDTTTPHFIHPGVLTCMLWLALPLLMMIVGAFIWSVSPADVGNLGASLSHYIGYDLVAAKQATTAWQHGAGVVLVGLMIGTIGTVTGHELTHRTWDPMSMLIGRWMLAFSFDAAFSIEHVYGHHRYVATAQDPATAPRGRNVYWHIVASTLNGNISAWQIERRRLKRKGLGLFSLHNAVLRGYAMSLVVLAGAYAIGGMVAVSYLILCGLLGKALLEVVNYMEHYGMVRDPATPVQPRHSWNTNKRITSWAMFNLSRHSHHHAQGEVPYHDLKPFPHAPMMIGGYLTTLVIALIPPLWHTLMTPKVLDWDKSFATQEERKLAMTANQRSGIDSLRAANALPHYHP</sequence>
<dbReference type="Pfam" id="PF00487">
    <property type="entry name" value="FA_desaturase"/>
    <property type="match status" value="1"/>
</dbReference>
<evidence type="ECO:0000313" key="15">
    <source>
        <dbReference type="Proteomes" id="UP001520878"/>
    </source>
</evidence>
<evidence type="ECO:0000256" key="5">
    <source>
        <dbReference type="ARBA" id="ARBA00022692"/>
    </source>
</evidence>
<comment type="subcellular location">
    <subcellularLocation>
        <location evidence="1">Cell inner membrane</location>
        <topology evidence="1">Multi-pass membrane protein</topology>
    </subcellularLocation>
</comment>
<feature type="transmembrane region" description="Helical" evidence="12">
    <location>
        <begin position="114"/>
        <end position="134"/>
    </location>
</feature>
<protein>
    <submittedName>
        <fullName evidence="14">Alkane 1-monooxygenase</fullName>
    </submittedName>
</protein>
<evidence type="ECO:0000256" key="10">
    <source>
        <dbReference type="ARBA" id="ARBA00023033"/>
    </source>
</evidence>
<keyword evidence="8" id="KW-0560">Oxidoreductase</keyword>
<evidence type="ECO:0000256" key="2">
    <source>
        <dbReference type="ARBA" id="ARBA00010823"/>
    </source>
</evidence>
<keyword evidence="15" id="KW-1185">Reference proteome</keyword>
<evidence type="ECO:0000256" key="3">
    <source>
        <dbReference type="ARBA" id="ARBA00022475"/>
    </source>
</evidence>
<evidence type="ECO:0000313" key="14">
    <source>
        <dbReference type="EMBL" id="MCC2618198.1"/>
    </source>
</evidence>
<dbReference type="Proteomes" id="UP001520878">
    <property type="component" value="Unassembled WGS sequence"/>
</dbReference>